<dbReference type="Pfam" id="PF06679">
    <property type="entry name" value="DUF1180"/>
    <property type="match status" value="1"/>
</dbReference>
<dbReference type="Proteomes" id="UP001642540">
    <property type="component" value="Unassembled WGS sequence"/>
</dbReference>
<reference evidence="4 5" key="1">
    <citation type="submission" date="2024-08" db="EMBL/GenBank/DDBJ databases">
        <authorList>
            <person name="Cucini C."/>
            <person name="Frati F."/>
        </authorList>
    </citation>
    <scope>NUCLEOTIDE SEQUENCE [LARGE SCALE GENOMIC DNA]</scope>
</reference>
<evidence type="ECO:0000313" key="4">
    <source>
        <dbReference type="EMBL" id="CAL8087165.1"/>
    </source>
</evidence>
<evidence type="ECO:0000313" key="5">
    <source>
        <dbReference type="Proteomes" id="UP001642540"/>
    </source>
</evidence>
<feature type="region of interest" description="Disordered" evidence="1">
    <location>
        <begin position="111"/>
        <end position="137"/>
    </location>
</feature>
<keyword evidence="3" id="KW-0732">Signal</keyword>
<protein>
    <submittedName>
        <fullName evidence="4">Uncharacterized protein</fullName>
    </submittedName>
</protein>
<feature type="compositionally biased region" description="Acidic residues" evidence="1">
    <location>
        <begin position="190"/>
        <end position="206"/>
    </location>
</feature>
<evidence type="ECO:0000256" key="3">
    <source>
        <dbReference type="SAM" id="SignalP"/>
    </source>
</evidence>
<keyword evidence="2" id="KW-1133">Transmembrane helix</keyword>
<feature type="chain" id="PRO_5045470784" evidence="3">
    <location>
        <begin position="24"/>
        <end position="216"/>
    </location>
</feature>
<name>A0ABP1Q474_9HEXA</name>
<keyword evidence="5" id="KW-1185">Reference proteome</keyword>
<evidence type="ECO:0000256" key="2">
    <source>
        <dbReference type="SAM" id="Phobius"/>
    </source>
</evidence>
<comment type="caution">
    <text evidence="4">The sequence shown here is derived from an EMBL/GenBank/DDBJ whole genome shotgun (WGS) entry which is preliminary data.</text>
</comment>
<keyword evidence="2" id="KW-0472">Membrane</keyword>
<sequence length="216" mass="23773">MHFGGIFCVVALVVVELISSGVTIDHDVAAAYRTFPFSSSVVKGSPILTRFKREQQELVGNEIAKAETPVSNITNAKDVEAKSSSVSSTASSNNSRTVKIKTLVIPDRSPANISSTQLKEDSGDDDENKSTAETMPGDTFDEKAVQRTIIVIAGIAVIIVAYLGIKFVFLKKRKVIKRYGRLESSEMDLLDQIEDDEESEEEEELFDISQHSQRRS</sequence>
<feature type="transmembrane region" description="Helical" evidence="2">
    <location>
        <begin position="149"/>
        <end position="169"/>
    </location>
</feature>
<dbReference type="EMBL" id="CAXLJM020000020">
    <property type="protein sequence ID" value="CAL8087165.1"/>
    <property type="molecule type" value="Genomic_DNA"/>
</dbReference>
<feature type="signal peptide" evidence="3">
    <location>
        <begin position="1"/>
        <end position="23"/>
    </location>
</feature>
<evidence type="ECO:0000256" key="1">
    <source>
        <dbReference type="SAM" id="MobiDB-lite"/>
    </source>
</evidence>
<gene>
    <name evidence="4" type="ORF">ODALV1_LOCUS6651</name>
</gene>
<keyword evidence="2" id="KW-0812">Transmembrane</keyword>
<feature type="region of interest" description="Disordered" evidence="1">
    <location>
        <begin position="190"/>
        <end position="216"/>
    </location>
</feature>
<proteinExistence type="predicted"/>
<accession>A0ABP1Q474</accession>
<organism evidence="4 5">
    <name type="scientific">Orchesella dallaii</name>
    <dbReference type="NCBI Taxonomy" id="48710"/>
    <lineage>
        <taxon>Eukaryota</taxon>
        <taxon>Metazoa</taxon>
        <taxon>Ecdysozoa</taxon>
        <taxon>Arthropoda</taxon>
        <taxon>Hexapoda</taxon>
        <taxon>Collembola</taxon>
        <taxon>Entomobryomorpha</taxon>
        <taxon>Entomobryoidea</taxon>
        <taxon>Orchesellidae</taxon>
        <taxon>Orchesellinae</taxon>
        <taxon>Orchesella</taxon>
    </lineage>
</organism>